<evidence type="ECO:0000259" key="6">
    <source>
        <dbReference type="PROSITE" id="PS50011"/>
    </source>
</evidence>
<evidence type="ECO:0000313" key="7">
    <source>
        <dbReference type="EMBL" id="CAF4495338.1"/>
    </source>
</evidence>
<dbReference type="InterPro" id="IPR011009">
    <property type="entry name" value="Kinase-like_dom_sf"/>
</dbReference>
<sequence>MSNRDFGFANVFYPDSKLQTFCGSPPYAAPELYQCLPYSPEKVDIWSLGVLLYVFVCGHLPFDSNNLADLRKRVLSGNYRLPFYLSSGLFFYSNENLYTKNKTIVVLFIRL</sequence>
<feature type="domain" description="Protein kinase" evidence="6">
    <location>
        <begin position="1"/>
        <end position="111"/>
    </location>
</feature>
<evidence type="ECO:0000256" key="3">
    <source>
        <dbReference type="ARBA" id="ARBA00022741"/>
    </source>
</evidence>
<dbReference type="AlphaFoldDB" id="A0A820V3T2"/>
<evidence type="ECO:0000256" key="4">
    <source>
        <dbReference type="ARBA" id="ARBA00022777"/>
    </source>
</evidence>
<keyword evidence="8" id="KW-1185">Reference proteome</keyword>
<dbReference type="GO" id="GO:0050321">
    <property type="term" value="F:tau-protein kinase activity"/>
    <property type="evidence" value="ECO:0007669"/>
    <property type="project" value="TreeGrafter"/>
</dbReference>
<protein>
    <recommendedName>
        <fullName evidence="6">Protein kinase domain-containing protein</fullName>
    </recommendedName>
</protein>
<dbReference type="GO" id="GO:0000226">
    <property type="term" value="P:microtubule cytoskeleton organization"/>
    <property type="evidence" value="ECO:0007669"/>
    <property type="project" value="TreeGrafter"/>
</dbReference>
<keyword evidence="1" id="KW-0723">Serine/threonine-protein kinase</keyword>
<accession>A0A820V3T2</accession>
<keyword evidence="5" id="KW-0067">ATP-binding</keyword>
<name>A0A820V3T2_9BILA</name>
<keyword evidence="2" id="KW-0808">Transferase</keyword>
<dbReference type="GO" id="GO:0005737">
    <property type="term" value="C:cytoplasm"/>
    <property type="evidence" value="ECO:0007669"/>
    <property type="project" value="TreeGrafter"/>
</dbReference>
<dbReference type="EMBL" id="CAJOBG010052508">
    <property type="protein sequence ID" value="CAF4495338.1"/>
    <property type="molecule type" value="Genomic_DNA"/>
</dbReference>
<dbReference type="PANTHER" id="PTHR24346:SF82">
    <property type="entry name" value="KP78A-RELATED"/>
    <property type="match status" value="1"/>
</dbReference>
<evidence type="ECO:0000313" key="8">
    <source>
        <dbReference type="Proteomes" id="UP000663866"/>
    </source>
</evidence>
<dbReference type="PROSITE" id="PS50011">
    <property type="entry name" value="PROTEIN_KINASE_DOM"/>
    <property type="match status" value="1"/>
</dbReference>
<dbReference type="GO" id="GO:0035556">
    <property type="term" value="P:intracellular signal transduction"/>
    <property type="evidence" value="ECO:0007669"/>
    <property type="project" value="TreeGrafter"/>
</dbReference>
<dbReference type="Proteomes" id="UP000663866">
    <property type="component" value="Unassembled WGS sequence"/>
</dbReference>
<evidence type="ECO:0000256" key="5">
    <source>
        <dbReference type="ARBA" id="ARBA00022840"/>
    </source>
</evidence>
<comment type="caution">
    <text evidence="7">The sequence shown here is derived from an EMBL/GenBank/DDBJ whole genome shotgun (WGS) entry which is preliminary data.</text>
</comment>
<dbReference type="GO" id="GO:0005524">
    <property type="term" value="F:ATP binding"/>
    <property type="evidence" value="ECO:0007669"/>
    <property type="project" value="UniProtKB-KW"/>
</dbReference>
<keyword evidence="4" id="KW-0418">Kinase</keyword>
<gene>
    <name evidence="7" type="ORF">OVN521_LOCUS40429</name>
</gene>
<evidence type="ECO:0000256" key="1">
    <source>
        <dbReference type="ARBA" id="ARBA00022527"/>
    </source>
</evidence>
<reference evidence="7" key="1">
    <citation type="submission" date="2021-02" db="EMBL/GenBank/DDBJ databases">
        <authorList>
            <person name="Nowell W R."/>
        </authorList>
    </citation>
    <scope>NUCLEOTIDE SEQUENCE</scope>
</reference>
<organism evidence="7 8">
    <name type="scientific">Rotaria magnacalcarata</name>
    <dbReference type="NCBI Taxonomy" id="392030"/>
    <lineage>
        <taxon>Eukaryota</taxon>
        <taxon>Metazoa</taxon>
        <taxon>Spiralia</taxon>
        <taxon>Gnathifera</taxon>
        <taxon>Rotifera</taxon>
        <taxon>Eurotatoria</taxon>
        <taxon>Bdelloidea</taxon>
        <taxon>Philodinida</taxon>
        <taxon>Philodinidae</taxon>
        <taxon>Rotaria</taxon>
    </lineage>
</organism>
<keyword evidence="3" id="KW-0547">Nucleotide-binding</keyword>
<dbReference type="InterPro" id="IPR000719">
    <property type="entry name" value="Prot_kinase_dom"/>
</dbReference>
<proteinExistence type="predicted"/>
<dbReference type="Pfam" id="PF00069">
    <property type="entry name" value="Pkinase"/>
    <property type="match status" value="1"/>
</dbReference>
<evidence type="ECO:0000256" key="2">
    <source>
        <dbReference type="ARBA" id="ARBA00022679"/>
    </source>
</evidence>
<dbReference type="Gene3D" id="1.10.510.10">
    <property type="entry name" value="Transferase(Phosphotransferase) domain 1"/>
    <property type="match status" value="1"/>
</dbReference>
<dbReference type="PANTHER" id="PTHR24346">
    <property type="entry name" value="MAP/MICROTUBULE AFFINITY-REGULATING KINASE"/>
    <property type="match status" value="1"/>
</dbReference>
<dbReference type="SUPFAM" id="SSF56112">
    <property type="entry name" value="Protein kinase-like (PK-like)"/>
    <property type="match status" value="1"/>
</dbReference>